<gene>
    <name evidence="1" type="ORF">D9757_010881</name>
</gene>
<proteinExistence type="predicted"/>
<accession>A0A8H5M2K2</accession>
<comment type="caution">
    <text evidence="1">The sequence shown here is derived from an EMBL/GenBank/DDBJ whole genome shotgun (WGS) entry which is preliminary data.</text>
</comment>
<dbReference type="SUPFAM" id="SSF56112">
    <property type="entry name" value="Protein kinase-like (PK-like)"/>
    <property type="match status" value="1"/>
</dbReference>
<evidence type="ECO:0000313" key="1">
    <source>
        <dbReference type="EMBL" id="KAF5378381.1"/>
    </source>
</evidence>
<dbReference type="InterPro" id="IPR008266">
    <property type="entry name" value="Tyr_kinase_AS"/>
</dbReference>
<keyword evidence="2" id="KW-1185">Reference proteome</keyword>
<dbReference type="Gene3D" id="1.10.510.10">
    <property type="entry name" value="Transferase(Phosphotransferase) domain 1"/>
    <property type="match status" value="1"/>
</dbReference>
<dbReference type="PROSITE" id="PS00109">
    <property type="entry name" value="PROTEIN_KINASE_TYR"/>
    <property type="match status" value="1"/>
</dbReference>
<name>A0A8H5M2K2_9AGAR</name>
<evidence type="ECO:0000313" key="2">
    <source>
        <dbReference type="Proteomes" id="UP000518752"/>
    </source>
</evidence>
<reference evidence="1 2" key="1">
    <citation type="journal article" date="2020" name="ISME J.">
        <title>Uncovering the hidden diversity of litter-decomposition mechanisms in mushroom-forming fungi.</title>
        <authorList>
            <person name="Floudas D."/>
            <person name="Bentzer J."/>
            <person name="Ahren D."/>
            <person name="Johansson T."/>
            <person name="Persson P."/>
            <person name="Tunlid A."/>
        </authorList>
    </citation>
    <scope>NUCLEOTIDE SEQUENCE [LARGE SCALE GENOMIC DNA]</scope>
    <source>
        <strain evidence="1 2">CBS 406.79</strain>
    </source>
</reference>
<dbReference type="OrthoDB" id="3261131at2759"/>
<dbReference type="AlphaFoldDB" id="A0A8H5M2K2"/>
<dbReference type="Proteomes" id="UP000518752">
    <property type="component" value="Unassembled WGS sequence"/>
</dbReference>
<organism evidence="1 2">
    <name type="scientific">Collybiopsis confluens</name>
    <dbReference type="NCBI Taxonomy" id="2823264"/>
    <lineage>
        <taxon>Eukaryota</taxon>
        <taxon>Fungi</taxon>
        <taxon>Dikarya</taxon>
        <taxon>Basidiomycota</taxon>
        <taxon>Agaricomycotina</taxon>
        <taxon>Agaricomycetes</taxon>
        <taxon>Agaricomycetidae</taxon>
        <taxon>Agaricales</taxon>
        <taxon>Marasmiineae</taxon>
        <taxon>Omphalotaceae</taxon>
        <taxon>Collybiopsis</taxon>
    </lineage>
</organism>
<dbReference type="GO" id="GO:0004672">
    <property type="term" value="F:protein kinase activity"/>
    <property type="evidence" value="ECO:0007669"/>
    <property type="project" value="InterPro"/>
</dbReference>
<dbReference type="EMBL" id="JAACJN010000077">
    <property type="protein sequence ID" value="KAF5378381.1"/>
    <property type="molecule type" value="Genomic_DNA"/>
</dbReference>
<sequence length="630" mass="71294">MCLTLVQTTTIMTAPSKDTKETDIYYMFAHVRQNQLVADPNELQIYTGTGPSWTTFNKTVHQLPKKKSEKFHYLIPPSPVLYGPSVSLWDRIAQQLPPIQFFGGEWEVWESGKYPREPLKMDPSLTELRVTNIAQRPVETPSTGGRPVLFAEEQKKNPIAMGRPKTADHYDVPVSLLHPAFAQFKKNLVSGWVDAKLSPLAFRWIRELSEFFPAETDREAKFHELLSDLLEFKISKKTYRRLKTDGGLDLNDPKDRLQNFIDLYVKPILVEVKAETTCGIVDAVFQSILYDQEAIRVTLTDDQYNGPWRKTRLASIIIIHNGPNVQVLGVVWLAKQYVEVLSPSFPLHFNEFDTQAFENLLRFMTSLRTLFQALLKLYQEPDLHAVQHDQVTFPYPSSYDALENSTESSNEAGTASVAEPVAEPIAVSYLTNDEVAPGSSTDPGSVTSKNKVQFRYIKRVDPIRLVFTAQTTEGENIIIKFGYGRYGLDAHKAAAKVHLAPGLLGYSKLTGGWWMVAMELLHEDFQSCAQVGVDDACKSVIRSSIHAFRAMGFVHGDLRASNVLVRKCGDQWECKLIDFDWAGCAGQVTYPYAVYRTSSVYRPMVNMDQLPITYEHDNLTLDNMLSECKR</sequence>
<protein>
    <submittedName>
        <fullName evidence="1">Uncharacterized protein</fullName>
    </submittedName>
</protein>
<dbReference type="InterPro" id="IPR011009">
    <property type="entry name" value="Kinase-like_dom_sf"/>
</dbReference>